<evidence type="ECO:0000313" key="2">
    <source>
        <dbReference type="EMBL" id="RSL58809.1"/>
    </source>
</evidence>
<gene>
    <name evidence="2" type="ORF">CEP54_007539</name>
</gene>
<dbReference type="EMBL" id="NKCI01000070">
    <property type="protein sequence ID" value="RSL58809.1"/>
    <property type="molecule type" value="Genomic_DNA"/>
</dbReference>
<dbReference type="Proteomes" id="UP000288168">
    <property type="component" value="Unassembled WGS sequence"/>
</dbReference>
<dbReference type="STRING" id="1325734.A0A428Q0Q6"/>
<comment type="caution">
    <text evidence="2">The sequence shown here is derived from an EMBL/GenBank/DDBJ whole genome shotgun (WGS) entry which is preliminary data.</text>
</comment>
<dbReference type="InterPro" id="IPR010730">
    <property type="entry name" value="HET"/>
</dbReference>
<reference evidence="2 3" key="1">
    <citation type="submission" date="2017-06" db="EMBL/GenBank/DDBJ databases">
        <title>Comparative genomic analysis of Ambrosia Fusariam Clade fungi.</title>
        <authorList>
            <person name="Stajich J.E."/>
            <person name="Carrillo J."/>
            <person name="Kijimoto T."/>
            <person name="Eskalen A."/>
            <person name="O'Donnell K."/>
            <person name="Kasson M."/>
        </authorList>
    </citation>
    <scope>NUCLEOTIDE SEQUENCE [LARGE SCALE GENOMIC DNA]</scope>
    <source>
        <strain evidence="2 3">NRRL62584</strain>
    </source>
</reference>
<dbReference type="AlphaFoldDB" id="A0A428Q0Q6"/>
<dbReference type="PANTHER" id="PTHR33112:SF9">
    <property type="entry name" value="HETEROKARYON INCOMPATIBILITY DOMAIN-CONTAINING PROTEIN"/>
    <property type="match status" value="1"/>
</dbReference>
<sequence length="744" mass="83650">MDDTDLVAAREYPGCFTTDEVRQYLGQPSQDASNHRDQLQGEGEEVTSENHWLKDCICAPIHEWCVGPGRQCSQKTRIHVPPDRPHKWNCIYVTIDEVRAASESECWFCAVLYANISSMPSWDPTLSLQNRVRIRVKNEEDGLNLSSGDFHLYPPPPDPPVILYIDGTIASSSPCRALQVEQRWVFAEPQAQLVFASRALRNCIKTHACAPRSTSFVPTRLVNVQVVDGKYSVRLVARTSPRPYVTLSHCWGPKFPYHVKTTDFNIESRLSSSGIPWTELPQSFRDAVAVTERLGFEYIWIDALCIIQDSSADWQAESSLMHQVYSHCDVMLSADASPDTNIGLFRSCNMTKSWSVTAAPSPILWNRCPVKARYQLAHCTYGIKTTMYSPLDQTRIFPLSKRAWCYQEEQLARRIVHFSIDEVSYDCLGGVECHCGFWGPGGVSIDSNIWRKTLPDKTCLEKEKHNLWREIVGMYSKRELSFWSDRFPALSALARQFQVSDGIGPGHPSADKGKKQMFNELDMGTYLAGFWSNFLEADLFWYADHYPGTRISTASNYVAPTWSWASVSGKVSWGEQDIFLAEILNVHCTPAGSDELGMLTSAELVLRAKTISVCLTKEFFSVEHTGKHWTITIGSQDPETGKQEYLGAFRSDCIQPTPEAKFWGGVIPKMTWPHDSPDNIIPVNDGDYLAVLMGTRATIIVRVVEAGQPLVCERVGTVHRNLVVECDDNTGWFGGAKSQVLKIV</sequence>
<organism evidence="2 3">
    <name type="scientific">Fusarium duplospermum</name>
    <dbReference type="NCBI Taxonomy" id="1325734"/>
    <lineage>
        <taxon>Eukaryota</taxon>
        <taxon>Fungi</taxon>
        <taxon>Dikarya</taxon>
        <taxon>Ascomycota</taxon>
        <taxon>Pezizomycotina</taxon>
        <taxon>Sordariomycetes</taxon>
        <taxon>Hypocreomycetidae</taxon>
        <taxon>Hypocreales</taxon>
        <taxon>Nectriaceae</taxon>
        <taxon>Fusarium</taxon>
        <taxon>Fusarium solani species complex</taxon>
    </lineage>
</organism>
<protein>
    <recommendedName>
        <fullName evidence="1">Heterokaryon incompatibility domain-containing protein</fullName>
    </recommendedName>
</protein>
<keyword evidence="3" id="KW-1185">Reference proteome</keyword>
<dbReference type="Pfam" id="PF06985">
    <property type="entry name" value="HET"/>
    <property type="match status" value="1"/>
</dbReference>
<evidence type="ECO:0000259" key="1">
    <source>
        <dbReference type="Pfam" id="PF06985"/>
    </source>
</evidence>
<proteinExistence type="predicted"/>
<evidence type="ECO:0000313" key="3">
    <source>
        <dbReference type="Proteomes" id="UP000288168"/>
    </source>
</evidence>
<accession>A0A428Q0Q6</accession>
<dbReference type="OrthoDB" id="47007at2759"/>
<dbReference type="PANTHER" id="PTHR33112">
    <property type="entry name" value="DOMAIN PROTEIN, PUTATIVE-RELATED"/>
    <property type="match status" value="1"/>
</dbReference>
<name>A0A428Q0Q6_9HYPO</name>
<feature type="domain" description="Heterokaryon incompatibility" evidence="1">
    <location>
        <begin position="244"/>
        <end position="408"/>
    </location>
</feature>